<dbReference type="PANTHER" id="PTHR11614">
    <property type="entry name" value="PHOSPHOLIPASE-RELATED"/>
    <property type="match status" value="1"/>
</dbReference>
<protein>
    <submittedName>
        <fullName evidence="3">Alpha/beta fold hydrolase</fullName>
    </submittedName>
</protein>
<dbReference type="AlphaFoldDB" id="A0A418WAX2"/>
<reference evidence="3 4" key="1">
    <citation type="submission" date="2018-09" db="EMBL/GenBank/DDBJ databases">
        <authorList>
            <person name="Zhu H."/>
        </authorList>
    </citation>
    <scope>NUCLEOTIDE SEQUENCE [LARGE SCALE GENOMIC DNA]</scope>
    <source>
        <strain evidence="3 4">K1W22B-8</strain>
    </source>
</reference>
<keyword evidence="3" id="KW-0378">Hydrolase</keyword>
<organism evidence="3 4">
    <name type="scientific">Oleomonas cavernae</name>
    <dbReference type="NCBI Taxonomy" id="2320859"/>
    <lineage>
        <taxon>Bacteria</taxon>
        <taxon>Pseudomonadati</taxon>
        <taxon>Pseudomonadota</taxon>
        <taxon>Alphaproteobacteria</taxon>
        <taxon>Acetobacterales</taxon>
        <taxon>Acetobacteraceae</taxon>
        <taxon>Oleomonas</taxon>
    </lineage>
</organism>
<feature type="signal peptide" evidence="1">
    <location>
        <begin position="1"/>
        <end position="19"/>
    </location>
</feature>
<comment type="caution">
    <text evidence="3">The sequence shown here is derived from an EMBL/GenBank/DDBJ whole genome shotgun (WGS) entry which is preliminary data.</text>
</comment>
<dbReference type="Proteomes" id="UP000284605">
    <property type="component" value="Unassembled WGS sequence"/>
</dbReference>
<dbReference type="InterPro" id="IPR029058">
    <property type="entry name" value="AB_hydrolase_fold"/>
</dbReference>
<name>A0A418WAX2_9PROT</name>
<feature type="domain" description="Serine aminopeptidase S33" evidence="2">
    <location>
        <begin position="67"/>
        <end position="305"/>
    </location>
</feature>
<evidence type="ECO:0000313" key="4">
    <source>
        <dbReference type="Proteomes" id="UP000284605"/>
    </source>
</evidence>
<dbReference type="InterPro" id="IPR022742">
    <property type="entry name" value="Hydrolase_4"/>
</dbReference>
<proteinExistence type="predicted"/>
<evidence type="ECO:0000256" key="1">
    <source>
        <dbReference type="SAM" id="SignalP"/>
    </source>
</evidence>
<keyword evidence="4" id="KW-1185">Reference proteome</keyword>
<sequence>MTPLRFLVCRSRVAVIALAAVLLAGCGAVVTGTGPATQTARLDDRAIVTADGTVLPLTVWAPPPGEKPRAVIVALHGFNDYAHAFALPARFWASRGIATYAYTQRGFGRQSPTRLLWPGTRALVEDAAAAVRLVAARNPGVPLYLLGESMGAAVAINLMAGPDAPAVEGLILVAPAVWGRADIPFPGEWLLDGMAFAMPWNRINAPEGIQVKPTDNAAIMRELRDDPNVAKETRVDALQGLVDLMDEAKRTTAAVRCPTLLLYGLDDQLVRFESVQAIAAALRRATPDFRRVDYTRGYHMLMRDLRGPRAWRDIEAWVRDPRGPLPGDGLD</sequence>
<feature type="chain" id="PRO_5019179514" evidence="1">
    <location>
        <begin position="20"/>
        <end position="331"/>
    </location>
</feature>
<dbReference type="PROSITE" id="PS51257">
    <property type="entry name" value="PROKAR_LIPOPROTEIN"/>
    <property type="match status" value="1"/>
</dbReference>
<dbReference type="SUPFAM" id="SSF53474">
    <property type="entry name" value="alpha/beta-Hydrolases"/>
    <property type="match status" value="1"/>
</dbReference>
<gene>
    <name evidence="3" type="ORF">D3874_08990</name>
</gene>
<evidence type="ECO:0000313" key="3">
    <source>
        <dbReference type="EMBL" id="RJF87145.1"/>
    </source>
</evidence>
<dbReference type="Gene3D" id="3.40.50.1820">
    <property type="entry name" value="alpha/beta hydrolase"/>
    <property type="match status" value="1"/>
</dbReference>
<evidence type="ECO:0000259" key="2">
    <source>
        <dbReference type="Pfam" id="PF12146"/>
    </source>
</evidence>
<dbReference type="EMBL" id="QYUK01000011">
    <property type="protein sequence ID" value="RJF87145.1"/>
    <property type="molecule type" value="Genomic_DNA"/>
</dbReference>
<keyword evidence="1" id="KW-0732">Signal</keyword>
<dbReference type="GO" id="GO:0016787">
    <property type="term" value="F:hydrolase activity"/>
    <property type="evidence" value="ECO:0007669"/>
    <property type="project" value="UniProtKB-KW"/>
</dbReference>
<dbReference type="Pfam" id="PF12146">
    <property type="entry name" value="Hydrolase_4"/>
    <property type="match status" value="1"/>
</dbReference>
<accession>A0A418WAX2</accession>
<dbReference type="InterPro" id="IPR051044">
    <property type="entry name" value="MAG_DAG_Lipase"/>
</dbReference>